<protein>
    <recommendedName>
        <fullName evidence="4">PiggyBac transposable element-derived protein domain-containing protein</fullName>
    </recommendedName>
</protein>
<dbReference type="AlphaFoldDB" id="A0AA88HT74"/>
<reference evidence="2" key="1">
    <citation type="submission" date="2023-07" db="EMBL/GenBank/DDBJ databases">
        <title>Chromosome-level genome assembly of Artemia franciscana.</title>
        <authorList>
            <person name="Jo E."/>
        </authorList>
    </citation>
    <scope>NUCLEOTIDE SEQUENCE</scope>
    <source>
        <tissue evidence="2">Whole body</tissue>
    </source>
</reference>
<gene>
    <name evidence="2" type="ORF">QYM36_012616</name>
</gene>
<feature type="compositionally biased region" description="Acidic residues" evidence="1">
    <location>
        <begin position="20"/>
        <end position="43"/>
    </location>
</feature>
<sequence>MAGNSYKTHHDFGQMLPDCELSDLDLEESEDESSPLFEPAEEEHDGRYEDSDDEYDLPLILQDETEADLIPNSSADQRRIWKNATVHEKDVSWKEHIPSPDSSLVTPIAFFQKFFDSVMISSLVEETNRYVLQQTIASQK</sequence>
<comment type="caution">
    <text evidence="2">The sequence shown here is derived from an EMBL/GenBank/DDBJ whole genome shotgun (WGS) entry which is preliminary data.</text>
</comment>
<evidence type="ECO:0008006" key="4">
    <source>
        <dbReference type="Google" id="ProtNLM"/>
    </source>
</evidence>
<dbReference type="Proteomes" id="UP001187531">
    <property type="component" value="Unassembled WGS sequence"/>
</dbReference>
<feature type="region of interest" description="Disordered" evidence="1">
    <location>
        <begin position="1"/>
        <end position="52"/>
    </location>
</feature>
<proteinExistence type="predicted"/>
<evidence type="ECO:0000256" key="1">
    <source>
        <dbReference type="SAM" id="MobiDB-lite"/>
    </source>
</evidence>
<organism evidence="2 3">
    <name type="scientific">Artemia franciscana</name>
    <name type="common">Brine shrimp</name>
    <name type="synonym">Artemia sanfranciscana</name>
    <dbReference type="NCBI Taxonomy" id="6661"/>
    <lineage>
        <taxon>Eukaryota</taxon>
        <taxon>Metazoa</taxon>
        <taxon>Ecdysozoa</taxon>
        <taxon>Arthropoda</taxon>
        <taxon>Crustacea</taxon>
        <taxon>Branchiopoda</taxon>
        <taxon>Anostraca</taxon>
        <taxon>Artemiidae</taxon>
        <taxon>Artemia</taxon>
    </lineage>
</organism>
<evidence type="ECO:0000313" key="2">
    <source>
        <dbReference type="EMBL" id="KAK2711511.1"/>
    </source>
</evidence>
<evidence type="ECO:0000313" key="3">
    <source>
        <dbReference type="Proteomes" id="UP001187531"/>
    </source>
</evidence>
<keyword evidence="3" id="KW-1185">Reference proteome</keyword>
<name>A0AA88HT74_ARTSF</name>
<dbReference type="EMBL" id="JAVRJZ010000016">
    <property type="protein sequence ID" value="KAK2711511.1"/>
    <property type="molecule type" value="Genomic_DNA"/>
</dbReference>
<accession>A0AA88HT74</accession>